<dbReference type="AlphaFoldDB" id="A0A370U080"/>
<comment type="caution">
    <text evidence="1">The sequence shown here is derived from an EMBL/GenBank/DDBJ whole genome shotgun (WGS) entry which is preliminary data.</text>
</comment>
<sequence length="524" mass="60310">MPSLAEQFARLPELLACLGQCVLNRRLLYDLCLTSRTFNASFTAFLYAEVWFTEQNAHVLFEDFEGLLNNKSWKYTKTLDFTIRRQPLPDTDRSEGELCQLYNEAAQELLLRTRGLIRFSWEHQPLYATTLSTLYHQCPRLQSLKVHYPYDIEGMLGIAVESSWDHRDGLWELRPLFATQDLSLFTDLIELEIHEIHGDLTDMRRGIVDILLKSPNMGSLSLSLNADTLFRIEQDGTEEQMDEYIRFFNCLTDEYVARGGGQLKLRKLALELSFTPLQDEQQEPTNYLDRLTDLALLEEAYIGNGGLEMALSIEQGDTHIGWGNFTPSTCPKLSTFGFYQVTDEVKRWVKELEPGYLSQLRLDDSKGEDISDFCALFEGIDTIYSSRPSMLTIVKAVKSLDAHGAFPLPTFPSLQALSISLEYITPVIKSAFLTWVKGLTCLEQLSLHHTRWKLTDEEYEIFGRKIALNNKKLRYLKLEGLAWRVWHDGEYKGRGVCRLEKLDRFESREVEAFNLKPCFSSTGF</sequence>
<dbReference type="SUPFAM" id="SSF52047">
    <property type="entry name" value="RNI-like"/>
    <property type="match status" value="1"/>
</dbReference>
<evidence type="ECO:0000313" key="1">
    <source>
        <dbReference type="EMBL" id="RDL41179.1"/>
    </source>
</evidence>
<dbReference type="STRING" id="2656787.A0A370U080"/>
<dbReference type="Gene3D" id="3.80.10.10">
    <property type="entry name" value="Ribonuclease Inhibitor"/>
    <property type="match status" value="1"/>
</dbReference>
<organism evidence="1 2">
    <name type="scientific">Venustampulla echinocandica</name>
    <dbReference type="NCBI Taxonomy" id="2656787"/>
    <lineage>
        <taxon>Eukaryota</taxon>
        <taxon>Fungi</taxon>
        <taxon>Dikarya</taxon>
        <taxon>Ascomycota</taxon>
        <taxon>Pezizomycotina</taxon>
        <taxon>Leotiomycetes</taxon>
        <taxon>Helotiales</taxon>
        <taxon>Pleuroascaceae</taxon>
        <taxon>Venustampulla</taxon>
    </lineage>
</organism>
<keyword evidence="2" id="KW-1185">Reference proteome</keyword>
<dbReference type="InterPro" id="IPR032675">
    <property type="entry name" value="LRR_dom_sf"/>
</dbReference>
<protein>
    <submittedName>
        <fullName evidence="1">Uncharacterized protein</fullName>
    </submittedName>
</protein>
<reference evidence="1 2" key="1">
    <citation type="journal article" date="2018" name="IMA Fungus">
        <title>IMA Genome-F 9: Draft genome sequence of Annulohypoxylon stygium, Aspergillus mulundensis, Berkeleyomyces basicola (syn. Thielaviopsis basicola), Ceratocystis smalleyi, two Cercospora beticola strains, Coleophoma cylindrospora, Fusarium fracticaudum, Phialophora cf. hyalina, and Morchella septimelata.</title>
        <authorList>
            <person name="Wingfield B.D."/>
            <person name="Bills G.F."/>
            <person name="Dong Y."/>
            <person name="Huang W."/>
            <person name="Nel W.J."/>
            <person name="Swalarsk-Parry B.S."/>
            <person name="Vaghefi N."/>
            <person name="Wilken P.M."/>
            <person name="An Z."/>
            <person name="de Beer Z.W."/>
            <person name="De Vos L."/>
            <person name="Chen L."/>
            <person name="Duong T.A."/>
            <person name="Gao Y."/>
            <person name="Hammerbacher A."/>
            <person name="Kikkert J.R."/>
            <person name="Li Y."/>
            <person name="Li H."/>
            <person name="Li K."/>
            <person name="Li Q."/>
            <person name="Liu X."/>
            <person name="Ma X."/>
            <person name="Naidoo K."/>
            <person name="Pethybridge S.J."/>
            <person name="Sun J."/>
            <person name="Steenkamp E.T."/>
            <person name="van der Nest M.A."/>
            <person name="van Wyk S."/>
            <person name="Wingfield M.J."/>
            <person name="Xiong C."/>
            <person name="Yue Q."/>
            <person name="Zhang X."/>
        </authorList>
    </citation>
    <scope>NUCLEOTIDE SEQUENCE [LARGE SCALE GENOMIC DNA]</scope>
    <source>
        <strain evidence="1 2">BP 5553</strain>
    </source>
</reference>
<dbReference type="RefSeq" id="XP_031873835.1">
    <property type="nucleotide sequence ID" value="XM_032009781.1"/>
</dbReference>
<gene>
    <name evidence="1" type="ORF">BP5553_01158</name>
</gene>
<dbReference type="Proteomes" id="UP000254866">
    <property type="component" value="Unassembled WGS sequence"/>
</dbReference>
<dbReference type="EMBL" id="NPIC01000001">
    <property type="protein sequence ID" value="RDL41179.1"/>
    <property type="molecule type" value="Genomic_DNA"/>
</dbReference>
<dbReference type="OrthoDB" id="4758907at2759"/>
<accession>A0A370U080</accession>
<dbReference type="GeneID" id="43594007"/>
<evidence type="ECO:0000313" key="2">
    <source>
        <dbReference type="Proteomes" id="UP000254866"/>
    </source>
</evidence>
<proteinExistence type="predicted"/>
<name>A0A370U080_9HELO</name>